<evidence type="ECO:0000259" key="5">
    <source>
        <dbReference type="PROSITE" id="PS51898"/>
    </source>
</evidence>
<evidence type="ECO:0000313" key="8">
    <source>
        <dbReference type="Proteomes" id="UP000016201"/>
    </source>
</evidence>
<dbReference type="GO" id="GO:0015074">
    <property type="term" value="P:DNA integration"/>
    <property type="evidence" value="ECO:0007669"/>
    <property type="project" value="UniProtKB-KW"/>
</dbReference>
<dbReference type="SUPFAM" id="SSF56349">
    <property type="entry name" value="DNA breaking-rejoining enzymes"/>
    <property type="match status" value="1"/>
</dbReference>
<evidence type="ECO:0000259" key="6">
    <source>
        <dbReference type="PROSITE" id="PS51900"/>
    </source>
</evidence>
<dbReference type="GO" id="GO:0003677">
    <property type="term" value="F:DNA binding"/>
    <property type="evidence" value="ECO:0007669"/>
    <property type="project" value="UniProtKB-UniRule"/>
</dbReference>
<sequence length="384" mass="45273">MLISLFLWGIVAVITWESWQNWQKMAIFTTNLRQVCDKMKLPKPRKRGETYTITISYENKRYYCTRDTAAECEQWAALKLLELKTQTQIETGELKPKYTFRDLNDKYFEDVGRWNKSKSSLAWIKGQYKNFEMKFGALAQRSIYDITPKDLTLWRNNRLTQVGENTVLKEISHYSAMFTYAHKELFLLDENPWMQMTKPKKPKARDRRIHPSEIELMLKALNYEMGTVPVLPQHYVAWAFLFALETAMRRGEILSIEKKDIYDEYVHLPKTKNGDPRNVPLSDEALALLELIQHDGRRLIPQSENAFRLMWERRKDEVGLSGLHFHDTRHEAITRMVRIRKLPVEVLAKITGHKKIEVLVNTYYNPDAKDLVDAFKSIERNKPA</sequence>
<organism evidence="7 8">
    <name type="scientific">Acinetobacter tandoii DSM 14970 = CIP 107469</name>
    <dbReference type="NCBI Taxonomy" id="1120927"/>
    <lineage>
        <taxon>Bacteria</taxon>
        <taxon>Pseudomonadati</taxon>
        <taxon>Pseudomonadota</taxon>
        <taxon>Gammaproteobacteria</taxon>
        <taxon>Moraxellales</taxon>
        <taxon>Moraxellaceae</taxon>
        <taxon>Acinetobacter</taxon>
    </lineage>
</organism>
<proteinExistence type="predicted"/>
<evidence type="ECO:0000256" key="3">
    <source>
        <dbReference type="ARBA" id="ARBA00023172"/>
    </source>
</evidence>
<dbReference type="PROSITE" id="PS51900">
    <property type="entry name" value="CB"/>
    <property type="match status" value="1"/>
</dbReference>
<dbReference type="CDD" id="cd00796">
    <property type="entry name" value="INT_Rci_Hp1_C"/>
    <property type="match status" value="1"/>
</dbReference>
<dbReference type="InterPro" id="IPR002104">
    <property type="entry name" value="Integrase_catalytic"/>
</dbReference>
<evidence type="ECO:0000256" key="1">
    <source>
        <dbReference type="ARBA" id="ARBA00022908"/>
    </source>
</evidence>
<comment type="caution">
    <text evidence="7">The sequence shown here is derived from an EMBL/GenBank/DDBJ whole genome shotgun (WGS) entry which is preliminary data.</text>
</comment>
<dbReference type="InterPro" id="IPR011010">
    <property type="entry name" value="DNA_brk_join_enz"/>
</dbReference>
<dbReference type="Gene3D" id="1.10.443.10">
    <property type="entry name" value="Intergrase catalytic core"/>
    <property type="match status" value="1"/>
</dbReference>
<feature type="domain" description="Core-binding (CB)" evidence="6">
    <location>
        <begin position="98"/>
        <end position="182"/>
    </location>
</feature>
<dbReference type="PANTHER" id="PTHR30349:SF94">
    <property type="entry name" value="INTEGRASE_RECOMBINASE HI_1414-RELATED"/>
    <property type="match status" value="1"/>
</dbReference>
<dbReference type="eggNOG" id="COG0582">
    <property type="taxonomic scope" value="Bacteria"/>
</dbReference>
<dbReference type="InterPro" id="IPR010998">
    <property type="entry name" value="Integrase_recombinase_N"/>
</dbReference>
<gene>
    <name evidence="7" type="ORF">I593_01601</name>
</gene>
<keyword evidence="1" id="KW-0229">DNA integration</keyword>
<protein>
    <recommendedName>
        <fullName evidence="9">Tyr recombinase domain-containing protein</fullName>
    </recommendedName>
</protein>
<dbReference type="InterPro" id="IPR044068">
    <property type="entry name" value="CB"/>
</dbReference>
<evidence type="ECO:0000256" key="4">
    <source>
        <dbReference type="PROSITE-ProRule" id="PRU01248"/>
    </source>
</evidence>
<keyword evidence="3" id="KW-0233">DNA recombination</keyword>
<keyword evidence="8" id="KW-1185">Reference proteome</keyword>
<dbReference type="PROSITE" id="PS51898">
    <property type="entry name" value="TYR_RECOMBINASE"/>
    <property type="match status" value="1"/>
</dbReference>
<accession>R9B785</accession>
<dbReference type="PATRIC" id="fig|1120927.3.peg.1551"/>
<feature type="domain" description="Tyr recombinase" evidence="5">
    <location>
        <begin position="200"/>
        <end position="376"/>
    </location>
</feature>
<keyword evidence="2 4" id="KW-0238">DNA-binding</keyword>
<dbReference type="AlphaFoldDB" id="R9B785"/>
<reference evidence="7 8" key="1">
    <citation type="submission" date="2013-03" db="EMBL/GenBank/DDBJ databases">
        <title>The Genome Sequence of Acinetobacter tandoii CIP 107469.</title>
        <authorList>
            <consortium name="The Broad Institute Genome Sequencing Platform"/>
            <consortium name="The Broad Institute Genome Sequencing Center for Infectious Disease"/>
            <person name="Cerqueira G."/>
            <person name="Feldgarden M."/>
            <person name="Courvalin P."/>
            <person name="Perichon B."/>
            <person name="Grillot-Courvalin C."/>
            <person name="Clermont D."/>
            <person name="Rocha E."/>
            <person name="Yoon E.-J."/>
            <person name="Nemec A."/>
            <person name="Walker B."/>
            <person name="Young S.K."/>
            <person name="Zeng Q."/>
            <person name="Gargeya S."/>
            <person name="Fitzgerald M."/>
            <person name="Haas B."/>
            <person name="Abouelleil A."/>
            <person name="Alvarado L."/>
            <person name="Arachchi H.M."/>
            <person name="Berlin A.M."/>
            <person name="Chapman S.B."/>
            <person name="Dewar J."/>
            <person name="Goldberg J."/>
            <person name="Griggs A."/>
            <person name="Gujja S."/>
            <person name="Hansen M."/>
            <person name="Howarth C."/>
            <person name="Imamovic A."/>
            <person name="Larimer J."/>
            <person name="McCowan C."/>
            <person name="Murphy C."/>
            <person name="Neiman D."/>
            <person name="Pearson M."/>
            <person name="Priest M."/>
            <person name="Roberts A."/>
            <person name="Saif S."/>
            <person name="Shea T."/>
            <person name="Sisk P."/>
            <person name="Sykes S."/>
            <person name="Wortman J."/>
            <person name="Nusbaum C."/>
            <person name="Birren B."/>
        </authorList>
    </citation>
    <scope>NUCLEOTIDE SEQUENCE [LARGE SCALE GENOMIC DNA]</scope>
    <source>
        <strain evidence="7 8">CIP 107469</strain>
    </source>
</reference>
<name>R9B785_9GAMM</name>
<evidence type="ECO:0000313" key="7">
    <source>
        <dbReference type="EMBL" id="EOR08246.1"/>
    </source>
</evidence>
<dbReference type="Pfam" id="PF00589">
    <property type="entry name" value="Phage_integrase"/>
    <property type="match status" value="1"/>
</dbReference>
<dbReference type="Gene3D" id="1.10.150.130">
    <property type="match status" value="1"/>
</dbReference>
<dbReference type="EMBL" id="AQFM01000036">
    <property type="protein sequence ID" value="EOR08246.1"/>
    <property type="molecule type" value="Genomic_DNA"/>
</dbReference>
<dbReference type="Proteomes" id="UP000016201">
    <property type="component" value="Unassembled WGS sequence"/>
</dbReference>
<evidence type="ECO:0008006" key="9">
    <source>
        <dbReference type="Google" id="ProtNLM"/>
    </source>
</evidence>
<dbReference type="PANTHER" id="PTHR30349">
    <property type="entry name" value="PHAGE INTEGRASE-RELATED"/>
    <property type="match status" value="1"/>
</dbReference>
<dbReference type="GO" id="GO:0006310">
    <property type="term" value="P:DNA recombination"/>
    <property type="evidence" value="ECO:0007669"/>
    <property type="project" value="UniProtKB-KW"/>
</dbReference>
<dbReference type="InterPro" id="IPR050090">
    <property type="entry name" value="Tyrosine_recombinase_XerCD"/>
</dbReference>
<dbReference type="InterPro" id="IPR013762">
    <property type="entry name" value="Integrase-like_cat_sf"/>
</dbReference>
<evidence type="ECO:0000256" key="2">
    <source>
        <dbReference type="ARBA" id="ARBA00023125"/>
    </source>
</evidence>